<comment type="caution">
    <text evidence="4">The sequence shown here is derived from an EMBL/GenBank/DDBJ whole genome shotgun (WGS) entry which is preliminary data.</text>
</comment>
<gene>
    <name evidence="4" type="ORF">Ga0058931_2111</name>
</gene>
<evidence type="ECO:0000313" key="5">
    <source>
        <dbReference type="Proteomes" id="UP000182045"/>
    </source>
</evidence>
<dbReference type="InterPro" id="IPR011250">
    <property type="entry name" value="OMP/PagP_B-barrel"/>
</dbReference>
<evidence type="ECO:0000256" key="1">
    <source>
        <dbReference type="SAM" id="MobiDB-lite"/>
    </source>
</evidence>
<evidence type="ECO:0000259" key="3">
    <source>
        <dbReference type="Pfam" id="PF01298"/>
    </source>
</evidence>
<dbReference type="RefSeq" id="WP_072246295.1">
    <property type="nucleotide sequence ID" value="NZ_FBYC01000004.1"/>
</dbReference>
<dbReference type="InterPro" id="IPR001677">
    <property type="entry name" value="TbpB_B_D"/>
</dbReference>
<keyword evidence="2" id="KW-0732">Signal</keyword>
<accession>A0ABM9VV98</accession>
<reference evidence="4 5" key="1">
    <citation type="submission" date="2016-01" db="EMBL/GenBank/DDBJ databases">
        <authorList>
            <person name="Varghese N."/>
        </authorList>
    </citation>
    <scope>NUCLEOTIDE SEQUENCE [LARGE SCALE GENOMIC DNA]</scope>
    <source>
        <strain evidence="4 5">HL-91</strain>
    </source>
</reference>
<feature type="chain" id="PRO_5046845392" description="Transferrin-binding protein B C-lobe/N-lobe beta-barrel domain-containing protein" evidence="2">
    <location>
        <begin position="24"/>
        <end position="302"/>
    </location>
</feature>
<dbReference type="Proteomes" id="UP000182045">
    <property type="component" value="Unassembled WGS sequence"/>
</dbReference>
<evidence type="ECO:0000256" key="2">
    <source>
        <dbReference type="SAM" id="SignalP"/>
    </source>
</evidence>
<name>A0ABM9VV98_9RHOB</name>
<dbReference type="Gene3D" id="2.40.160.90">
    <property type="match status" value="1"/>
</dbReference>
<feature type="signal peptide" evidence="2">
    <location>
        <begin position="1"/>
        <end position="23"/>
    </location>
</feature>
<keyword evidence="5" id="KW-1185">Reference proteome</keyword>
<dbReference type="PROSITE" id="PS51257">
    <property type="entry name" value="PROKAR_LIPOPROTEIN"/>
    <property type="match status" value="1"/>
</dbReference>
<evidence type="ECO:0000313" key="4">
    <source>
        <dbReference type="EMBL" id="CUX82009.1"/>
    </source>
</evidence>
<dbReference type="EMBL" id="FBYC01000004">
    <property type="protein sequence ID" value="CUX82009.1"/>
    <property type="molecule type" value="Genomic_DNA"/>
</dbReference>
<feature type="domain" description="Transferrin-binding protein B C-lobe/N-lobe beta-barrel" evidence="3">
    <location>
        <begin position="163"/>
        <end position="273"/>
    </location>
</feature>
<sequence length="302" mass="30531">MLIRLASALSVMTLAACGGGAMSPSPNGLPRTGNLPNVLPQSGQGNSGGVVANGAPAAGVEATMRYNRISGRASGARVDFHNGDLAGVSVTCGRAGGGATVPECEAVNADSAWLVNELSGNYAYAGAFAVNGHGPNGSEDSFVAIHSGPGMNDAEDTILPGESVDYRGQFQAGASLIENGVQYEGRATGGMDLTADFTSGTLSASFDGQLRDADDNVYVDLAAGFEDAVIGPDGRFYNTDGTLFSYNGAQAWGELDGDFYGPNAEETAGTFGFGNGSGGMTGIMLGCSEYNAANCVAPSPRF</sequence>
<protein>
    <recommendedName>
        <fullName evidence="3">Transferrin-binding protein B C-lobe/N-lobe beta-barrel domain-containing protein</fullName>
    </recommendedName>
</protein>
<feature type="region of interest" description="Disordered" evidence="1">
    <location>
        <begin position="25"/>
        <end position="46"/>
    </location>
</feature>
<dbReference type="SUPFAM" id="SSF56925">
    <property type="entry name" value="OMPA-like"/>
    <property type="match status" value="1"/>
</dbReference>
<organism evidence="4 5">
    <name type="scientific">Roseibaca calidilacus</name>
    <dbReference type="NCBI Taxonomy" id="1666912"/>
    <lineage>
        <taxon>Bacteria</taxon>
        <taxon>Pseudomonadati</taxon>
        <taxon>Pseudomonadota</taxon>
        <taxon>Alphaproteobacteria</taxon>
        <taxon>Rhodobacterales</taxon>
        <taxon>Paracoccaceae</taxon>
        <taxon>Roseinatronobacter</taxon>
    </lineage>
</organism>
<proteinExistence type="predicted"/>
<dbReference type="Pfam" id="PF01298">
    <property type="entry name" value="TbpB_B_D"/>
    <property type="match status" value="1"/>
</dbReference>